<dbReference type="PROSITE" id="PS00022">
    <property type="entry name" value="EGF_1"/>
    <property type="match status" value="1"/>
</dbReference>
<evidence type="ECO:0000256" key="7">
    <source>
        <dbReference type="ARBA" id="ARBA00022837"/>
    </source>
</evidence>
<dbReference type="PRINTS" id="PR00001">
    <property type="entry name" value="GLABLOOD"/>
</dbReference>
<keyword evidence="4" id="KW-0964">Secreted</keyword>
<evidence type="ECO:0000256" key="11">
    <source>
        <dbReference type="SAM" id="SignalP"/>
    </source>
</evidence>
<dbReference type="EMBL" id="BEZZ01000253">
    <property type="protein sequence ID" value="GCC29471.1"/>
    <property type="molecule type" value="Genomic_DNA"/>
</dbReference>
<keyword evidence="5 10" id="KW-0245">EGF-like domain</keyword>
<keyword evidence="11" id="KW-0732">Signal</keyword>
<dbReference type="Proteomes" id="UP000287033">
    <property type="component" value="Unassembled WGS sequence"/>
</dbReference>
<dbReference type="InterPro" id="IPR035972">
    <property type="entry name" value="GLA-like_dom_SF"/>
</dbReference>
<dbReference type="Pfam" id="PF00008">
    <property type="entry name" value="EGF"/>
    <property type="match status" value="1"/>
</dbReference>
<keyword evidence="9" id="KW-0325">Glycoprotein</keyword>
<evidence type="ECO:0000313" key="15">
    <source>
        <dbReference type="Proteomes" id="UP000287033"/>
    </source>
</evidence>
<comment type="similarity">
    <text evidence="2">Belongs to the UPF0739 family.</text>
</comment>
<dbReference type="InterPro" id="IPR017857">
    <property type="entry name" value="Coagulation_fac-like_Gla_dom"/>
</dbReference>
<dbReference type="PROSITE" id="PS00011">
    <property type="entry name" value="GLA_1"/>
    <property type="match status" value="1"/>
</dbReference>
<dbReference type="OrthoDB" id="10056365at2759"/>
<dbReference type="SMART" id="SM00179">
    <property type="entry name" value="EGF_CA"/>
    <property type="match status" value="1"/>
</dbReference>
<dbReference type="Pfam" id="PF00594">
    <property type="entry name" value="Gla"/>
    <property type="match status" value="1"/>
</dbReference>
<dbReference type="CDD" id="cd00054">
    <property type="entry name" value="EGF_CA"/>
    <property type="match status" value="1"/>
</dbReference>
<dbReference type="InterPro" id="IPR027850">
    <property type="entry name" value="DUF4504"/>
</dbReference>
<keyword evidence="7" id="KW-0106">Calcium</keyword>
<dbReference type="Gene3D" id="4.10.740.10">
    <property type="entry name" value="Coagulation Factor IX"/>
    <property type="match status" value="1"/>
</dbReference>
<comment type="caution">
    <text evidence="10">Lacks conserved residue(s) required for the propagation of feature annotation.</text>
</comment>
<comment type="subcellular location">
    <subcellularLocation>
        <location evidence="1">Secreted</location>
    </subcellularLocation>
</comment>
<dbReference type="PROSITE" id="PS00010">
    <property type="entry name" value="ASX_HYDROXYL"/>
    <property type="match status" value="1"/>
</dbReference>
<dbReference type="InterPro" id="IPR000152">
    <property type="entry name" value="EGF-type_Asp/Asn_hydroxyl_site"/>
</dbReference>
<dbReference type="SMART" id="SM00181">
    <property type="entry name" value="EGF"/>
    <property type="match status" value="1"/>
</dbReference>
<evidence type="ECO:0008006" key="16">
    <source>
        <dbReference type="Google" id="ProtNLM"/>
    </source>
</evidence>
<evidence type="ECO:0000256" key="2">
    <source>
        <dbReference type="ARBA" id="ARBA00007065"/>
    </source>
</evidence>
<name>A0A401SGF8_CHIPU</name>
<evidence type="ECO:0000256" key="3">
    <source>
        <dbReference type="ARBA" id="ARBA00022479"/>
    </source>
</evidence>
<dbReference type="AlphaFoldDB" id="A0A401SGF8"/>
<dbReference type="SMART" id="SM00069">
    <property type="entry name" value="GLA"/>
    <property type="match status" value="1"/>
</dbReference>
<keyword evidence="6" id="KW-0677">Repeat</keyword>
<keyword evidence="8 10" id="KW-1015">Disulfide bond</keyword>
<evidence type="ECO:0000256" key="10">
    <source>
        <dbReference type="PROSITE-ProRule" id="PRU00076"/>
    </source>
</evidence>
<dbReference type="GO" id="GO:0005576">
    <property type="term" value="C:extracellular region"/>
    <property type="evidence" value="ECO:0007669"/>
    <property type="project" value="UniProtKB-SubCell"/>
</dbReference>
<dbReference type="FunFam" id="4.10.740.10:FF:000001">
    <property type="entry name" value="vitamin K-dependent protein S"/>
    <property type="match status" value="1"/>
</dbReference>
<keyword evidence="3" id="KW-0301">Gamma-carboxyglutamic acid</keyword>
<dbReference type="PANTHER" id="PTHR31366:SF2">
    <property type="entry name" value="UPF0739 PROTEIN C1ORF74"/>
    <property type="match status" value="1"/>
</dbReference>
<dbReference type="InterPro" id="IPR000742">
    <property type="entry name" value="EGF"/>
</dbReference>
<accession>A0A401SGF8</accession>
<feature type="signal peptide" evidence="11">
    <location>
        <begin position="1"/>
        <end position="19"/>
    </location>
</feature>
<dbReference type="GO" id="GO:0005509">
    <property type="term" value="F:calcium ion binding"/>
    <property type="evidence" value="ECO:0007669"/>
    <property type="project" value="InterPro"/>
</dbReference>
<dbReference type="SUPFAM" id="SSF57196">
    <property type="entry name" value="EGF/Laminin"/>
    <property type="match status" value="1"/>
</dbReference>
<evidence type="ECO:0000256" key="9">
    <source>
        <dbReference type="ARBA" id="ARBA00023180"/>
    </source>
</evidence>
<keyword evidence="15" id="KW-1185">Reference proteome</keyword>
<dbReference type="SUPFAM" id="SSF57630">
    <property type="entry name" value="GLA-domain"/>
    <property type="match status" value="1"/>
</dbReference>
<evidence type="ECO:0000256" key="8">
    <source>
        <dbReference type="ARBA" id="ARBA00023157"/>
    </source>
</evidence>
<feature type="disulfide bond" evidence="10">
    <location>
        <begin position="111"/>
        <end position="120"/>
    </location>
</feature>
<feature type="chain" id="PRO_5019376457" description="EGF-like domain-containing protein" evidence="11">
    <location>
        <begin position="20"/>
        <end position="428"/>
    </location>
</feature>
<organism evidence="14 15">
    <name type="scientific">Chiloscyllium punctatum</name>
    <name type="common">Brownbanded bambooshark</name>
    <name type="synonym">Hemiscyllium punctatum</name>
    <dbReference type="NCBI Taxonomy" id="137246"/>
    <lineage>
        <taxon>Eukaryota</taxon>
        <taxon>Metazoa</taxon>
        <taxon>Chordata</taxon>
        <taxon>Craniata</taxon>
        <taxon>Vertebrata</taxon>
        <taxon>Chondrichthyes</taxon>
        <taxon>Elasmobranchii</taxon>
        <taxon>Galeomorphii</taxon>
        <taxon>Galeoidea</taxon>
        <taxon>Orectolobiformes</taxon>
        <taxon>Hemiscylliidae</taxon>
        <taxon>Chiloscyllium</taxon>
    </lineage>
</organism>
<dbReference type="PROSITE" id="PS50026">
    <property type="entry name" value="EGF_3"/>
    <property type="match status" value="1"/>
</dbReference>
<dbReference type="Gene3D" id="2.10.25.10">
    <property type="entry name" value="Laminin"/>
    <property type="match status" value="1"/>
</dbReference>
<proteinExistence type="inferred from homology"/>
<evidence type="ECO:0000256" key="5">
    <source>
        <dbReference type="ARBA" id="ARBA00022536"/>
    </source>
</evidence>
<reference evidence="14 15" key="1">
    <citation type="journal article" date="2018" name="Nat. Ecol. Evol.">
        <title>Shark genomes provide insights into elasmobranch evolution and the origin of vertebrates.</title>
        <authorList>
            <person name="Hara Y"/>
            <person name="Yamaguchi K"/>
            <person name="Onimaru K"/>
            <person name="Kadota M"/>
            <person name="Koyanagi M"/>
            <person name="Keeley SD"/>
            <person name="Tatsumi K"/>
            <person name="Tanaka K"/>
            <person name="Motone F"/>
            <person name="Kageyama Y"/>
            <person name="Nozu R"/>
            <person name="Adachi N"/>
            <person name="Nishimura O"/>
            <person name="Nakagawa R"/>
            <person name="Tanegashima C"/>
            <person name="Kiyatake I"/>
            <person name="Matsumoto R"/>
            <person name="Murakumo K"/>
            <person name="Nishida K"/>
            <person name="Terakita A"/>
            <person name="Kuratani S"/>
            <person name="Sato K"/>
            <person name="Hyodo S Kuraku.S."/>
        </authorList>
    </citation>
    <scope>NUCLEOTIDE SEQUENCE [LARGE SCALE GENOMIC DNA]</scope>
</reference>
<sequence length="428" mass="48859">MTVILSYGIISLLLFGCQANDLFLQKSAAAQFLSRFRRANNWRLEELKSGNLERECIEETCSKEEVREIFEDDQKTEIFWDFYTGRTICDSSPCQNNGLCVDMYGEFYCKCLGGFNGTFCEQDINECELMNPCPPGSTVSRLFFDKIGNTGFCLISTIMETIPKEQLIFAAQKTLRIGQKKNFSASRCLGLFAEILAVDSELKPAFLFDYSLAKSEQVQNYVQEIQKIGLFSQDLHILSMEENVLIINLNKTIRHLERTLQENRVPIIDVSAHRSRPSLAETCVSKQVKAQLDLLLKHLKSQVVQRGRCELGVVSASKIFSSEWNLCTMFGFLLGFPAAYWFDFGTSFENCLSMTELRVFSVSAFCHRITKNLKHQMYSFSIPEILYLELQSIVACWNRDLQSDFIKQSNFSELNISTEITCQPAITL</sequence>
<protein>
    <recommendedName>
        <fullName evidence="16">EGF-like domain-containing protein</fullName>
    </recommendedName>
</protein>
<dbReference type="PANTHER" id="PTHR31366">
    <property type="entry name" value="UPF0739 PROTEIN C1ORF74"/>
    <property type="match status" value="1"/>
</dbReference>
<evidence type="ECO:0000256" key="4">
    <source>
        <dbReference type="ARBA" id="ARBA00022525"/>
    </source>
</evidence>
<comment type="caution">
    <text evidence="14">The sequence shown here is derived from an EMBL/GenBank/DDBJ whole genome shotgun (WGS) entry which is preliminary data.</text>
</comment>
<evidence type="ECO:0000256" key="1">
    <source>
        <dbReference type="ARBA" id="ARBA00004613"/>
    </source>
</evidence>
<dbReference type="STRING" id="137246.A0A401SGF8"/>
<evidence type="ECO:0000259" key="12">
    <source>
        <dbReference type="PROSITE" id="PS50026"/>
    </source>
</evidence>
<dbReference type="InterPro" id="IPR000294">
    <property type="entry name" value="GLA_domain"/>
</dbReference>
<dbReference type="Pfam" id="PF14953">
    <property type="entry name" value="DUF4504"/>
    <property type="match status" value="1"/>
</dbReference>
<dbReference type="InterPro" id="IPR001881">
    <property type="entry name" value="EGF-like_Ca-bd_dom"/>
</dbReference>
<dbReference type="FunFam" id="2.10.25.10:FF:000143">
    <property type="entry name" value="Protein crumbs 1"/>
    <property type="match status" value="1"/>
</dbReference>
<gene>
    <name evidence="14" type="ORF">chiPu_0007913</name>
</gene>
<feature type="domain" description="EGF-like" evidence="12">
    <location>
        <begin position="85"/>
        <end position="121"/>
    </location>
</feature>
<dbReference type="PROSITE" id="PS50998">
    <property type="entry name" value="GLA_2"/>
    <property type="match status" value="1"/>
</dbReference>
<dbReference type="PROSITE" id="PS01186">
    <property type="entry name" value="EGF_2"/>
    <property type="match status" value="1"/>
</dbReference>
<feature type="domain" description="Gla" evidence="13">
    <location>
        <begin position="39"/>
        <end position="85"/>
    </location>
</feature>
<evidence type="ECO:0000259" key="13">
    <source>
        <dbReference type="PROSITE" id="PS50998"/>
    </source>
</evidence>
<evidence type="ECO:0000313" key="14">
    <source>
        <dbReference type="EMBL" id="GCC29471.1"/>
    </source>
</evidence>
<evidence type="ECO:0000256" key="6">
    <source>
        <dbReference type="ARBA" id="ARBA00022737"/>
    </source>
</evidence>